<evidence type="ECO:0000313" key="3">
    <source>
        <dbReference type="Proteomes" id="UP001497623"/>
    </source>
</evidence>
<feature type="region of interest" description="Disordered" evidence="1">
    <location>
        <begin position="1"/>
        <end position="33"/>
    </location>
</feature>
<accession>A0AAV2PN25</accession>
<gene>
    <name evidence="2" type="ORF">MNOR_LOCUS1273</name>
</gene>
<organism evidence="2 3">
    <name type="scientific">Meganyctiphanes norvegica</name>
    <name type="common">Northern krill</name>
    <name type="synonym">Thysanopoda norvegica</name>
    <dbReference type="NCBI Taxonomy" id="48144"/>
    <lineage>
        <taxon>Eukaryota</taxon>
        <taxon>Metazoa</taxon>
        <taxon>Ecdysozoa</taxon>
        <taxon>Arthropoda</taxon>
        <taxon>Crustacea</taxon>
        <taxon>Multicrustacea</taxon>
        <taxon>Malacostraca</taxon>
        <taxon>Eumalacostraca</taxon>
        <taxon>Eucarida</taxon>
        <taxon>Euphausiacea</taxon>
        <taxon>Euphausiidae</taxon>
        <taxon>Meganyctiphanes</taxon>
    </lineage>
</organism>
<sequence length="106" mass="12081">MLGPICSEEHQKDQKAKKSGIGWGVGGSKGVKSGKKYQKHNLFVLLTPFDPPYPHQSLFLAFLTFLKLSPTNRSQNFENRTKNECSTDFFVKLPKSKKILKLVKLW</sequence>
<name>A0AAV2PN25_MEGNR</name>
<dbReference type="EMBL" id="CAXKWB010000335">
    <property type="protein sequence ID" value="CAL4060345.1"/>
    <property type="molecule type" value="Genomic_DNA"/>
</dbReference>
<feature type="compositionally biased region" description="Basic and acidic residues" evidence="1">
    <location>
        <begin position="7"/>
        <end position="16"/>
    </location>
</feature>
<dbReference type="Proteomes" id="UP001497623">
    <property type="component" value="Unassembled WGS sequence"/>
</dbReference>
<evidence type="ECO:0000256" key="1">
    <source>
        <dbReference type="SAM" id="MobiDB-lite"/>
    </source>
</evidence>
<comment type="caution">
    <text evidence="2">The sequence shown here is derived from an EMBL/GenBank/DDBJ whole genome shotgun (WGS) entry which is preliminary data.</text>
</comment>
<evidence type="ECO:0000313" key="2">
    <source>
        <dbReference type="EMBL" id="CAL4060345.1"/>
    </source>
</evidence>
<dbReference type="AlphaFoldDB" id="A0AAV2PN25"/>
<protein>
    <submittedName>
        <fullName evidence="2">Uncharacterized protein</fullName>
    </submittedName>
</protein>
<feature type="non-terminal residue" evidence="2">
    <location>
        <position position="106"/>
    </location>
</feature>
<keyword evidence="3" id="KW-1185">Reference proteome</keyword>
<proteinExistence type="predicted"/>
<reference evidence="2 3" key="1">
    <citation type="submission" date="2024-05" db="EMBL/GenBank/DDBJ databases">
        <authorList>
            <person name="Wallberg A."/>
        </authorList>
    </citation>
    <scope>NUCLEOTIDE SEQUENCE [LARGE SCALE GENOMIC DNA]</scope>
</reference>